<keyword evidence="2 4" id="KW-0238">DNA-binding</keyword>
<proteinExistence type="predicted"/>
<accession>A0ABN6MAN7</accession>
<keyword evidence="7" id="KW-1185">Reference proteome</keyword>
<organism evidence="6 7">
    <name type="scientific">Raoultibacter timonensis</name>
    <dbReference type="NCBI Taxonomy" id="1907662"/>
    <lineage>
        <taxon>Bacteria</taxon>
        <taxon>Bacillati</taxon>
        <taxon>Actinomycetota</taxon>
        <taxon>Coriobacteriia</taxon>
        <taxon>Eggerthellales</taxon>
        <taxon>Eggerthellaceae</taxon>
        <taxon>Raoultibacter</taxon>
    </lineage>
</organism>
<dbReference type="EMBL" id="AP025564">
    <property type="protein sequence ID" value="BDE95065.1"/>
    <property type="molecule type" value="Genomic_DNA"/>
</dbReference>
<dbReference type="PRINTS" id="PR00455">
    <property type="entry name" value="HTHTETR"/>
</dbReference>
<dbReference type="RefSeq" id="WP_244411557.1">
    <property type="nucleotide sequence ID" value="NZ_AP025564.1"/>
</dbReference>
<dbReference type="Gene3D" id="1.10.357.10">
    <property type="entry name" value="Tetracycline Repressor, domain 2"/>
    <property type="match status" value="1"/>
</dbReference>
<dbReference type="InterPro" id="IPR036271">
    <property type="entry name" value="Tet_transcr_reg_TetR-rel_C_sf"/>
</dbReference>
<evidence type="ECO:0000256" key="4">
    <source>
        <dbReference type="PROSITE-ProRule" id="PRU00335"/>
    </source>
</evidence>
<evidence type="ECO:0000256" key="3">
    <source>
        <dbReference type="ARBA" id="ARBA00023163"/>
    </source>
</evidence>
<feature type="DNA-binding region" description="H-T-H motif" evidence="4">
    <location>
        <begin position="31"/>
        <end position="50"/>
    </location>
</feature>
<evidence type="ECO:0000313" key="7">
    <source>
        <dbReference type="Proteomes" id="UP001320544"/>
    </source>
</evidence>
<reference evidence="6 7" key="1">
    <citation type="submission" date="2022-01" db="EMBL/GenBank/DDBJ databases">
        <title>Novel bile acid biosynthetic pathways are enriched in the microbiome of centenarians.</title>
        <authorList>
            <person name="Sato Y."/>
            <person name="Atarashi K."/>
            <person name="Plichta R.D."/>
            <person name="Arai Y."/>
            <person name="Sasajima S."/>
            <person name="Kearney M.S."/>
            <person name="Suda W."/>
            <person name="Takeshita K."/>
            <person name="Sasaki T."/>
            <person name="Okamoto S."/>
            <person name="Skelly N.A."/>
            <person name="Okamura Y."/>
            <person name="Vlamakis H."/>
            <person name="Li Y."/>
            <person name="Tanoue T."/>
            <person name="Takei H."/>
            <person name="Nittono H."/>
            <person name="Narushima S."/>
            <person name="Irie J."/>
            <person name="Itoh H."/>
            <person name="Moriya K."/>
            <person name="Sugiura Y."/>
            <person name="Suematsu M."/>
            <person name="Moritoki N."/>
            <person name="Shibata S."/>
            <person name="Littman R.D."/>
            <person name="Fischbach A.M."/>
            <person name="Uwamino Y."/>
            <person name="Inoue T."/>
            <person name="Honda A."/>
            <person name="Hattori M."/>
            <person name="Murai T."/>
            <person name="Xavier J.R."/>
            <person name="Hirose N."/>
            <person name="Honda K."/>
        </authorList>
    </citation>
    <scope>NUCLEOTIDE SEQUENCE [LARGE SCALE GENOMIC DNA]</scope>
    <source>
        <strain evidence="6 7">CE91-St30</strain>
    </source>
</reference>
<dbReference type="PANTHER" id="PTHR30055">
    <property type="entry name" value="HTH-TYPE TRANSCRIPTIONAL REGULATOR RUTR"/>
    <property type="match status" value="1"/>
</dbReference>
<dbReference type="InterPro" id="IPR050109">
    <property type="entry name" value="HTH-type_TetR-like_transc_reg"/>
</dbReference>
<dbReference type="InterPro" id="IPR001647">
    <property type="entry name" value="HTH_TetR"/>
</dbReference>
<keyword evidence="3" id="KW-0804">Transcription</keyword>
<dbReference type="SUPFAM" id="SSF46689">
    <property type="entry name" value="Homeodomain-like"/>
    <property type="match status" value="1"/>
</dbReference>
<evidence type="ECO:0000256" key="2">
    <source>
        <dbReference type="ARBA" id="ARBA00023125"/>
    </source>
</evidence>
<evidence type="ECO:0000259" key="5">
    <source>
        <dbReference type="PROSITE" id="PS50977"/>
    </source>
</evidence>
<dbReference type="SUPFAM" id="SSF48498">
    <property type="entry name" value="Tetracyclin repressor-like, C-terminal domain"/>
    <property type="match status" value="1"/>
</dbReference>
<feature type="domain" description="HTH tetR-type" evidence="5">
    <location>
        <begin position="8"/>
        <end position="68"/>
    </location>
</feature>
<protein>
    <recommendedName>
        <fullName evidence="5">HTH tetR-type domain-containing protein</fullName>
    </recommendedName>
</protein>
<keyword evidence="1" id="KW-0805">Transcription regulation</keyword>
<dbReference type="PROSITE" id="PS50977">
    <property type="entry name" value="HTH_TETR_2"/>
    <property type="match status" value="1"/>
</dbReference>
<evidence type="ECO:0000313" key="6">
    <source>
        <dbReference type="EMBL" id="BDE95065.1"/>
    </source>
</evidence>
<dbReference type="Proteomes" id="UP001320544">
    <property type="component" value="Chromosome"/>
</dbReference>
<dbReference type="PANTHER" id="PTHR30055:SF234">
    <property type="entry name" value="HTH-TYPE TRANSCRIPTIONAL REGULATOR BETI"/>
    <property type="match status" value="1"/>
</dbReference>
<evidence type="ECO:0000256" key="1">
    <source>
        <dbReference type="ARBA" id="ARBA00023015"/>
    </source>
</evidence>
<dbReference type="InterPro" id="IPR009057">
    <property type="entry name" value="Homeodomain-like_sf"/>
</dbReference>
<gene>
    <name evidence="6" type="ORF">CE91St30_03980</name>
</gene>
<name>A0ABN6MAN7_9ACTN</name>
<dbReference type="Pfam" id="PF00440">
    <property type="entry name" value="TetR_N"/>
    <property type="match status" value="1"/>
</dbReference>
<sequence>MGEYKCSAKTRRKIYDIAQELFAEKGYGETSLIDIAKRAHVSTGTLYRHYPSKSSLLLCSADESVSGLEKAASELPASMGCRDRIVALFARGMENGMKLFAAIDGGGSANRSAELYLAYRSAVYASPESFARVSKNRAAMRSAFERVLKGGVESGEVVSGADTFAVADALVSVFFQHYDSALLGYDEEGDALSLERKAMAVLDPVLVCAQ</sequence>